<comment type="caution">
    <text evidence="2">The sequence shown here is derived from an EMBL/GenBank/DDBJ whole genome shotgun (WGS) entry which is preliminary data.</text>
</comment>
<dbReference type="AlphaFoldDB" id="A0A645CXY1"/>
<evidence type="ECO:0000313" key="2">
    <source>
        <dbReference type="EMBL" id="MPM81552.1"/>
    </source>
</evidence>
<reference evidence="2" key="1">
    <citation type="submission" date="2019-08" db="EMBL/GenBank/DDBJ databases">
        <authorList>
            <person name="Kucharzyk K."/>
            <person name="Murdoch R.W."/>
            <person name="Higgins S."/>
            <person name="Loffler F."/>
        </authorList>
    </citation>
    <scope>NUCLEOTIDE SEQUENCE</scope>
</reference>
<gene>
    <name evidence="2" type="ORF">SDC9_128606</name>
</gene>
<accession>A0A645CXY1</accession>
<evidence type="ECO:0000256" key="1">
    <source>
        <dbReference type="SAM" id="MobiDB-lite"/>
    </source>
</evidence>
<name>A0A645CXY1_9ZZZZ</name>
<protein>
    <submittedName>
        <fullName evidence="2">Uncharacterized protein</fullName>
    </submittedName>
</protein>
<feature type="compositionally biased region" description="Basic and acidic residues" evidence="1">
    <location>
        <begin position="185"/>
        <end position="202"/>
    </location>
</feature>
<dbReference type="EMBL" id="VSSQ01030868">
    <property type="protein sequence ID" value="MPM81552.1"/>
    <property type="molecule type" value="Genomic_DNA"/>
</dbReference>
<sequence>MDCHRSVHRCLAQLELCRGTPARLYREGGQCADIARLLHQPLRGWQQPVAHRHGAGDSGVLHRLLRLRRGRRRPPVRVHVRHGLPDSPVGRRRGHHGLCFHRRLSGRELDRHHPGLADDHRADHGAADGDLCRRRRGCQQCHHRNCAQRCLRYVPGPGSDRHRLLAGLGSGLLRPAPHSGALHGGRVDQDHSQRTPHRHELDGAVPGRRRGRGLLRHCLLCQPPRYRGERQRQP</sequence>
<feature type="region of interest" description="Disordered" evidence="1">
    <location>
        <begin position="175"/>
        <end position="209"/>
    </location>
</feature>
<proteinExistence type="predicted"/>
<organism evidence="2">
    <name type="scientific">bioreactor metagenome</name>
    <dbReference type="NCBI Taxonomy" id="1076179"/>
    <lineage>
        <taxon>unclassified sequences</taxon>
        <taxon>metagenomes</taxon>
        <taxon>ecological metagenomes</taxon>
    </lineage>
</organism>